<sequence length="495" mass="55211">MNLEKPENELMNDFLRGVKNIAESLAAIQSAISDMDLIQYTLNALDSDYDGFVDSPNHMPGMLTFDDVRNKLIVHEQLSQAVNATTSQARASNRGQGKSNRNNHDRHNGNSNKGKTNSNKYTSQSNFSNKGVPTGNEMFDRVLGSSPNEVTRGMAEFPSSLASLSLRQNKKHWWWLMRGNHATRIAVDLVIEGDRFSRRISELCNGLVAAESHPFGANKEAPSNRTASGVQAAFRSLEQGYNLQSELRYVHHWAKKPWLTFWISLNGITTLQGNLTKSPVREVSFTIDLSPQNASLSMEMKRTPAIGPTVVDRAMEHLEQLIPRHEIANSHHPQQAFLFADQITLTDTFRFRSKTMMSDQGRKMPVKLLPGPSAHVNVSSSLEQNQTTGVKGRWSLGARLLHKGNTENLFKRVFSLSEGEQLLKAFCSCLSTTAGPVAGLLFISTEKLAFCSDKSVVKLTSPTGESVRFRYKVVIPLRKIQRVSQSQNARKTLQK</sequence>
<keyword evidence="5" id="KW-1185">Reference proteome</keyword>
<protein>
    <recommendedName>
        <fullName evidence="3">GRAM domain-containing protein</fullName>
    </recommendedName>
</protein>
<feature type="compositionally biased region" description="Low complexity" evidence="2">
    <location>
        <begin position="109"/>
        <end position="123"/>
    </location>
</feature>
<dbReference type="InterPro" id="IPR037848">
    <property type="entry name" value="GEM-like"/>
</dbReference>
<dbReference type="PANTHER" id="PTHR31969">
    <property type="entry name" value="GEM-LIKE PROTEIN 2"/>
    <property type="match status" value="1"/>
</dbReference>
<dbReference type="EMBL" id="JAKOGI010002115">
    <property type="protein sequence ID" value="KAJ8422890.1"/>
    <property type="molecule type" value="Genomic_DNA"/>
</dbReference>
<evidence type="ECO:0000313" key="5">
    <source>
        <dbReference type="Proteomes" id="UP001153076"/>
    </source>
</evidence>
<feature type="domain" description="GRAM" evidence="3">
    <location>
        <begin position="408"/>
        <end position="487"/>
    </location>
</feature>
<proteinExistence type="inferred from homology"/>
<accession>A0A9Q1GLR3</accession>
<evidence type="ECO:0000256" key="2">
    <source>
        <dbReference type="SAM" id="MobiDB-lite"/>
    </source>
</evidence>
<dbReference type="SMART" id="SM00568">
    <property type="entry name" value="GRAM"/>
    <property type="match status" value="1"/>
</dbReference>
<evidence type="ECO:0000259" key="3">
    <source>
        <dbReference type="SMART" id="SM00568"/>
    </source>
</evidence>
<evidence type="ECO:0000256" key="1">
    <source>
        <dbReference type="ARBA" id="ARBA00009414"/>
    </source>
</evidence>
<name>A0A9Q1GLR3_9CARY</name>
<dbReference type="InterPro" id="IPR011993">
    <property type="entry name" value="PH-like_dom_sf"/>
</dbReference>
<dbReference type="Gene3D" id="2.30.29.30">
    <property type="entry name" value="Pleckstrin-homology domain (PH domain)/Phosphotyrosine-binding domain (PTB)"/>
    <property type="match status" value="1"/>
</dbReference>
<evidence type="ECO:0000313" key="4">
    <source>
        <dbReference type="EMBL" id="KAJ8422890.1"/>
    </source>
</evidence>
<reference evidence="4" key="1">
    <citation type="submission" date="2022-04" db="EMBL/GenBank/DDBJ databases">
        <title>Carnegiea gigantea Genome sequencing and assembly v2.</title>
        <authorList>
            <person name="Copetti D."/>
            <person name="Sanderson M.J."/>
            <person name="Burquez A."/>
            <person name="Wojciechowski M.F."/>
        </authorList>
    </citation>
    <scope>NUCLEOTIDE SEQUENCE</scope>
    <source>
        <strain evidence="4">SGP5-SGP5p</strain>
        <tissue evidence="4">Aerial part</tissue>
    </source>
</reference>
<dbReference type="AlphaFoldDB" id="A0A9Q1GLR3"/>
<dbReference type="OrthoDB" id="1845088at2759"/>
<dbReference type="Proteomes" id="UP001153076">
    <property type="component" value="Unassembled WGS sequence"/>
</dbReference>
<dbReference type="InterPro" id="IPR004182">
    <property type="entry name" value="GRAM"/>
</dbReference>
<dbReference type="Pfam" id="PF02893">
    <property type="entry name" value="GRAM"/>
    <property type="match status" value="1"/>
</dbReference>
<organism evidence="4 5">
    <name type="scientific">Carnegiea gigantea</name>
    <dbReference type="NCBI Taxonomy" id="171969"/>
    <lineage>
        <taxon>Eukaryota</taxon>
        <taxon>Viridiplantae</taxon>
        <taxon>Streptophyta</taxon>
        <taxon>Embryophyta</taxon>
        <taxon>Tracheophyta</taxon>
        <taxon>Spermatophyta</taxon>
        <taxon>Magnoliopsida</taxon>
        <taxon>eudicotyledons</taxon>
        <taxon>Gunneridae</taxon>
        <taxon>Pentapetalae</taxon>
        <taxon>Caryophyllales</taxon>
        <taxon>Cactineae</taxon>
        <taxon>Cactaceae</taxon>
        <taxon>Cactoideae</taxon>
        <taxon>Echinocereeae</taxon>
        <taxon>Carnegiea</taxon>
    </lineage>
</organism>
<comment type="similarity">
    <text evidence="1">Belongs to the GEM family.</text>
</comment>
<gene>
    <name evidence="4" type="ORF">Cgig2_026778</name>
</gene>
<comment type="caution">
    <text evidence="4">The sequence shown here is derived from an EMBL/GenBank/DDBJ whole genome shotgun (WGS) entry which is preliminary data.</text>
</comment>
<feature type="compositionally biased region" description="Polar residues" evidence="2">
    <location>
        <begin position="81"/>
        <end position="100"/>
    </location>
</feature>
<feature type="region of interest" description="Disordered" evidence="2">
    <location>
        <begin position="81"/>
        <end position="138"/>
    </location>
</feature>